<dbReference type="AlphaFoldDB" id="A0A3M7GK24"/>
<evidence type="ECO:0000313" key="1">
    <source>
        <dbReference type="EMBL" id="RMZ01279.1"/>
    </source>
</evidence>
<organism evidence="1 2">
    <name type="scientific">Hortaea werneckii</name>
    <name type="common">Black yeast</name>
    <name type="synonym">Cladosporium werneckii</name>
    <dbReference type="NCBI Taxonomy" id="91943"/>
    <lineage>
        <taxon>Eukaryota</taxon>
        <taxon>Fungi</taxon>
        <taxon>Dikarya</taxon>
        <taxon>Ascomycota</taxon>
        <taxon>Pezizomycotina</taxon>
        <taxon>Dothideomycetes</taxon>
        <taxon>Dothideomycetidae</taxon>
        <taxon>Mycosphaerellales</taxon>
        <taxon>Teratosphaeriaceae</taxon>
        <taxon>Hortaea</taxon>
    </lineage>
</organism>
<comment type="caution">
    <text evidence="1">The sequence shown here is derived from an EMBL/GenBank/DDBJ whole genome shotgun (WGS) entry which is preliminary data.</text>
</comment>
<evidence type="ECO:0000313" key="2">
    <source>
        <dbReference type="Proteomes" id="UP000269539"/>
    </source>
</evidence>
<sequence>MPAYKHGKMGRHFRVLFALVTAVLLLTHVRWAWTSSSDSKFEHQPETSGLLHYDHENRLSYAQEEDLATHRAASSNVLGIAKDVSTIVLGRGPSYPEDKGNRSNKLFQGQYSLTNKRRKFDVSPGENQVLTVTNPRSAELNRRVDTYGGLHDTNDKQLPWDQAVKVGNNLIALINGPVECIKPSKWTNVDDLAAYGWTQAVNRAIELQEPFRSIWSALGIPLTDVRRIEWKHNKQSADTGPEGKIYQPTGARYNNIYCKQIIIDDFNFGPDTMGRRKSPPMVGAEIVPLKQWSDVTFLQYQEYCKQQSTTIMPFEACLKDLRGVMRANVVSAKTRDIANEALQKSGKVLASWDKRVTWTIDEEAAQALLATPNGQGVAWFLAQHKAQVGRKVVTEVSMFSKPERLSGNLNLFFKIEDHPSAAEKPGHAQEELEES</sequence>
<name>A0A3M7GK24_HORWE</name>
<protein>
    <submittedName>
        <fullName evidence="1">Uncharacterized protein</fullName>
    </submittedName>
</protein>
<reference evidence="1 2" key="1">
    <citation type="journal article" date="2018" name="BMC Genomics">
        <title>Genomic evidence for intraspecific hybridization in a clonal and extremely halotolerant yeast.</title>
        <authorList>
            <person name="Gostincar C."/>
            <person name="Stajich J.E."/>
            <person name="Zupancic J."/>
            <person name="Zalar P."/>
            <person name="Gunde-Cimerman N."/>
        </authorList>
    </citation>
    <scope>NUCLEOTIDE SEQUENCE [LARGE SCALE GENOMIC DNA]</scope>
    <source>
        <strain evidence="1 2">EXF-10513</strain>
    </source>
</reference>
<dbReference type="EMBL" id="QWIO01000274">
    <property type="protein sequence ID" value="RMZ01279.1"/>
    <property type="molecule type" value="Genomic_DNA"/>
</dbReference>
<accession>A0A3M7GK24</accession>
<dbReference type="Proteomes" id="UP000269539">
    <property type="component" value="Unassembled WGS sequence"/>
</dbReference>
<gene>
    <name evidence="1" type="ORF">D0864_03496</name>
</gene>
<proteinExistence type="predicted"/>